<feature type="transmembrane region" description="Helical" evidence="1">
    <location>
        <begin position="459"/>
        <end position="474"/>
    </location>
</feature>
<dbReference type="EMBL" id="CP049888">
    <property type="protein sequence ID" value="QIL50056.1"/>
    <property type="molecule type" value="Genomic_DNA"/>
</dbReference>
<dbReference type="RefSeq" id="WP_166009286.1">
    <property type="nucleotide sequence ID" value="NZ_CP049888.1"/>
</dbReference>
<accession>A0A6G8AYH6</accession>
<keyword evidence="3" id="KW-1185">Reference proteome</keyword>
<feature type="transmembrane region" description="Helical" evidence="1">
    <location>
        <begin position="7"/>
        <end position="23"/>
    </location>
</feature>
<dbReference type="AlphaFoldDB" id="A0A6G8AYH6"/>
<feature type="transmembrane region" description="Helical" evidence="1">
    <location>
        <begin position="223"/>
        <end position="238"/>
    </location>
</feature>
<proteinExistence type="predicted"/>
<reference evidence="2 3" key="1">
    <citation type="submission" date="2020-03" db="EMBL/GenBank/DDBJ databases">
        <title>Weissella sp. nov., isolated from Cybister lewisianus.</title>
        <authorList>
            <person name="Hyun D.-W."/>
            <person name="Bae J.-W."/>
        </authorList>
    </citation>
    <scope>NUCLEOTIDE SEQUENCE [LARGE SCALE GENOMIC DNA]</scope>
    <source>
        <strain evidence="2 3">HDW19</strain>
    </source>
</reference>
<feature type="transmembrane region" description="Helical" evidence="1">
    <location>
        <begin position="494"/>
        <end position="513"/>
    </location>
</feature>
<feature type="transmembrane region" description="Helical" evidence="1">
    <location>
        <begin position="269"/>
        <end position="286"/>
    </location>
</feature>
<feature type="transmembrane region" description="Helical" evidence="1">
    <location>
        <begin position="193"/>
        <end position="211"/>
    </location>
</feature>
<evidence type="ECO:0008006" key="4">
    <source>
        <dbReference type="Google" id="ProtNLM"/>
    </source>
</evidence>
<name>A0A6G8AYH6_9LACO</name>
<feature type="transmembrane region" description="Helical" evidence="1">
    <location>
        <begin position="141"/>
        <end position="162"/>
    </location>
</feature>
<evidence type="ECO:0000313" key="3">
    <source>
        <dbReference type="Proteomes" id="UP000500741"/>
    </source>
</evidence>
<keyword evidence="1" id="KW-0472">Membrane</keyword>
<organism evidence="2 3">
    <name type="scientific">Weissella coleopterorum</name>
    <dbReference type="NCBI Taxonomy" id="2714949"/>
    <lineage>
        <taxon>Bacteria</taxon>
        <taxon>Bacillati</taxon>
        <taxon>Bacillota</taxon>
        <taxon>Bacilli</taxon>
        <taxon>Lactobacillales</taxon>
        <taxon>Lactobacillaceae</taxon>
        <taxon>Weissella</taxon>
    </lineage>
</organism>
<feature type="transmembrane region" description="Helical" evidence="1">
    <location>
        <begin position="29"/>
        <end position="47"/>
    </location>
</feature>
<evidence type="ECO:0000256" key="1">
    <source>
        <dbReference type="SAM" id="Phobius"/>
    </source>
</evidence>
<gene>
    <name evidence="2" type="ORF">G7084_01210</name>
</gene>
<feature type="transmembrane region" description="Helical" evidence="1">
    <location>
        <begin position="59"/>
        <end position="81"/>
    </location>
</feature>
<feature type="transmembrane region" description="Helical" evidence="1">
    <location>
        <begin position="408"/>
        <end position="425"/>
    </location>
</feature>
<dbReference type="KEGG" id="wco:G7084_01210"/>
<keyword evidence="1" id="KW-0812">Transmembrane</keyword>
<evidence type="ECO:0000313" key="2">
    <source>
        <dbReference type="EMBL" id="QIL50056.1"/>
    </source>
</evidence>
<sequence length="660" mass="74899">MSKFLQKMILGITILVLGVGVIASLVAPFSLLVLLGVILLTIGWLYFGPKLNHLKPKTIKCMVVGVFALMVVGQILVLKFLPSSVYHDPFRVYYQAEQLALQHSDWSDTSYFWRYPNNAVIAILLSWVLKLTHLFGVSTQLTLQGLSILFFDGFIASILSIARKKTNNLPVVQIGIVSFFALLPLSYTYMIKVFYTDSVVLLCLTWIVYLVLDWSRHPKSQRYVNGLLLIILVVIGQLVKPNLIILLIAGLLWALWNLIWHREIFKKEVMVPIVLLTIGFTLTLPIKPLILNSANYQQNAKYELPTGSWIYMGLNSRQHGIYAGDDVHSLLKLENKDARQQALNHKIPERLKTYSLIGFVEHSFIKMAILLSSQPLPTAYTGGHTMAPDWQQKNQAAFAQYIGLVQRILWGSLYSLALLSTIQAFKNIKFGRPGDQLGFVNLSLLGYVALHTLIWETEARYGLVLIPLLFYIIWHNHEYLNQSLSLQKPRLRKIFWWGLPIFIVGMALTAGLGTRKSEEVVTIAQRSQLSKQYHAQPTLLLPGHSLTQQVRVGTKISQFTLQVPLGSQVSAHLVRLDDDRNYPLQYVTTPKGTFMVNSKPLAAGHYRIELKNNTHQAQKIWSVALLDYRLAPYSIQGTQPMPNGSSFIYTFYDQQRRVQL</sequence>
<feature type="transmembrane region" description="Helical" evidence="1">
    <location>
        <begin position="169"/>
        <end position="187"/>
    </location>
</feature>
<dbReference type="Proteomes" id="UP000500741">
    <property type="component" value="Chromosome"/>
</dbReference>
<keyword evidence="1" id="KW-1133">Transmembrane helix</keyword>
<protein>
    <recommendedName>
        <fullName evidence="4">Glycosyltransferase RgtA/B/C/D-like domain-containing protein</fullName>
    </recommendedName>
</protein>